<dbReference type="EMBL" id="JAULSU010000002">
    <property type="protein sequence ID" value="KAK0627947.1"/>
    <property type="molecule type" value="Genomic_DNA"/>
</dbReference>
<protein>
    <submittedName>
        <fullName evidence="2">Uncharacterized protein</fullName>
    </submittedName>
</protein>
<dbReference type="Proteomes" id="UP001175000">
    <property type="component" value="Unassembled WGS sequence"/>
</dbReference>
<name>A0AA39X600_9PEZI</name>
<gene>
    <name evidence="2" type="ORF">B0T14DRAFT_146526</name>
</gene>
<comment type="caution">
    <text evidence="2">The sequence shown here is derived from an EMBL/GenBank/DDBJ whole genome shotgun (WGS) entry which is preliminary data.</text>
</comment>
<feature type="region of interest" description="Disordered" evidence="1">
    <location>
        <begin position="128"/>
        <end position="164"/>
    </location>
</feature>
<keyword evidence="3" id="KW-1185">Reference proteome</keyword>
<feature type="compositionally biased region" description="Polar residues" evidence="1">
    <location>
        <begin position="141"/>
        <end position="157"/>
    </location>
</feature>
<evidence type="ECO:0000313" key="3">
    <source>
        <dbReference type="Proteomes" id="UP001175000"/>
    </source>
</evidence>
<accession>A0AA39X600</accession>
<dbReference type="AlphaFoldDB" id="A0AA39X600"/>
<evidence type="ECO:0000256" key="1">
    <source>
        <dbReference type="SAM" id="MobiDB-lite"/>
    </source>
</evidence>
<reference evidence="2" key="1">
    <citation type="submission" date="2023-06" db="EMBL/GenBank/DDBJ databases">
        <title>Genome-scale phylogeny and comparative genomics of the fungal order Sordariales.</title>
        <authorList>
            <consortium name="Lawrence Berkeley National Laboratory"/>
            <person name="Hensen N."/>
            <person name="Bonometti L."/>
            <person name="Westerberg I."/>
            <person name="Brannstrom I.O."/>
            <person name="Guillou S."/>
            <person name="Cros-Aarteil S."/>
            <person name="Calhoun S."/>
            <person name="Haridas S."/>
            <person name="Kuo A."/>
            <person name="Mondo S."/>
            <person name="Pangilinan J."/>
            <person name="Riley R."/>
            <person name="Labutti K."/>
            <person name="Andreopoulos B."/>
            <person name="Lipzen A."/>
            <person name="Chen C."/>
            <person name="Yanf M."/>
            <person name="Daum C."/>
            <person name="Ng V."/>
            <person name="Clum A."/>
            <person name="Steindorff A."/>
            <person name="Ohm R."/>
            <person name="Martin F."/>
            <person name="Silar P."/>
            <person name="Natvig D."/>
            <person name="Lalanne C."/>
            <person name="Gautier V."/>
            <person name="Ament-Velasquez S.L."/>
            <person name="Kruys A."/>
            <person name="Hutchinson M.I."/>
            <person name="Powell A.J."/>
            <person name="Barry K."/>
            <person name="Miller A.N."/>
            <person name="Grigoriev I.V."/>
            <person name="Debuchy R."/>
            <person name="Gladieux P."/>
            <person name="Thoren M.H."/>
            <person name="Johannesson H."/>
        </authorList>
    </citation>
    <scope>NUCLEOTIDE SEQUENCE</scope>
    <source>
        <strain evidence="2">CBS 606.72</strain>
    </source>
</reference>
<evidence type="ECO:0000313" key="2">
    <source>
        <dbReference type="EMBL" id="KAK0627947.1"/>
    </source>
</evidence>
<sequence length="251" mass="27099">MMAPGFVSAATSLADHGRVVSEASAILGLPNEVILPLNATHRSMCRFASNTSQDYLLVQWAILDILAGGGTQRPSPVAVCGFPTKTKNQHHHQGAREQAILLNSEAPDRSFRPGTTVLSQPLIYRPAALSSGGLTPRHEGSNSPSTAGTRSKTTTSEALPPDIRGTGMITVKFNVKRHGKARGQSYQTSTVVPSSTLVSQLQDQFVRENGHPAADRDTYREFRAFGHEVQRTWFDVATTASRLRLVGLVTI</sequence>
<organism evidence="2 3">
    <name type="scientific">Immersiella caudata</name>
    <dbReference type="NCBI Taxonomy" id="314043"/>
    <lineage>
        <taxon>Eukaryota</taxon>
        <taxon>Fungi</taxon>
        <taxon>Dikarya</taxon>
        <taxon>Ascomycota</taxon>
        <taxon>Pezizomycotina</taxon>
        <taxon>Sordariomycetes</taxon>
        <taxon>Sordariomycetidae</taxon>
        <taxon>Sordariales</taxon>
        <taxon>Lasiosphaeriaceae</taxon>
        <taxon>Immersiella</taxon>
    </lineage>
</organism>
<proteinExistence type="predicted"/>